<evidence type="ECO:0000313" key="2">
    <source>
        <dbReference type="EMBL" id="KGF97640.1"/>
    </source>
</evidence>
<dbReference type="STRING" id="74545.EU96_1354"/>
<feature type="domain" description="HD" evidence="1">
    <location>
        <begin position="45"/>
        <end position="117"/>
    </location>
</feature>
<dbReference type="InterPro" id="IPR052567">
    <property type="entry name" value="OP_Dioxygenase"/>
</dbReference>
<evidence type="ECO:0000259" key="1">
    <source>
        <dbReference type="Pfam" id="PF01966"/>
    </source>
</evidence>
<dbReference type="SUPFAM" id="SSF109604">
    <property type="entry name" value="HD-domain/PDEase-like"/>
    <property type="match status" value="1"/>
</dbReference>
<dbReference type="Gene3D" id="1.10.3210.10">
    <property type="entry name" value="Hypothetical protein af1432"/>
    <property type="match status" value="1"/>
</dbReference>
<dbReference type="Proteomes" id="UP000030445">
    <property type="component" value="Unassembled WGS sequence"/>
</dbReference>
<organism evidence="2 3">
    <name type="scientific">Prochlorococcus marinus str. MIT 9302</name>
    <dbReference type="NCBI Taxonomy" id="74545"/>
    <lineage>
        <taxon>Bacteria</taxon>
        <taxon>Bacillati</taxon>
        <taxon>Cyanobacteriota</taxon>
        <taxon>Cyanophyceae</taxon>
        <taxon>Synechococcales</taxon>
        <taxon>Prochlorococcaceae</taxon>
        <taxon>Prochlorococcus</taxon>
    </lineage>
</organism>
<proteinExistence type="predicted"/>
<gene>
    <name evidence="2" type="ORF">EU96_1354</name>
</gene>
<protein>
    <recommendedName>
        <fullName evidence="1">HD domain-containing protein</fullName>
    </recommendedName>
</protein>
<accession>A0A0A2A7U3</accession>
<dbReference type="PANTHER" id="PTHR40202">
    <property type="match status" value="1"/>
</dbReference>
<dbReference type="AlphaFoldDB" id="A0A0A2A7U3"/>
<comment type="caution">
    <text evidence="2">The sequence shown here is derived from an EMBL/GenBank/DDBJ whole genome shotgun (WGS) entry which is preliminary data.</text>
</comment>
<name>A0A0A2A7U3_PROMR</name>
<sequence length="201" mass="23516">MKYKTIKNFKNKLQNSDNNEFVDLLFDFIKEEGKTNYDESVTQLQHSLQTASLARIEDGRRHIVIASLLHDIGHLLIDENDSKNDFLKKDLNHENIASNFLKDFFSEEITESIRLHVVAKRYLCSIDNSYYESLSKASKNSFQVQGGALNKEEINELENNKYFKDAVRLRKWDDRGKVSLKEVEELDTYKKMIVAERLAIY</sequence>
<dbReference type="RefSeq" id="WP_025930551.1">
    <property type="nucleotide sequence ID" value="NZ_CP138951.1"/>
</dbReference>
<dbReference type="Pfam" id="PF01966">
    <property type="entry name" value="HD"/>
    <property type="match status" value="1"/>
</dbReference>
<dbReference type="InterPro" id="IPR006674">
    <property type="entry name" value="HD_domain"/>
</dbReference>
<dbReference type="EMBL" id="JNAM01000010">
    <property type="protein sequence ID" value="KGF97640.1"/>
    <property type="molecule type" value="Genomic_DNA"/>
</dbReference>
<dbReference type="CDD" id="cd00077">
    <property type="entry name" value="HDc"/>
    <property type="match status" value="1"/>
</dbReference>
<dbReference type="OrthoDB" id="823268at2"/>
<dbReference type="InterPro" id="IPR003607">
    <property type="entry name" value="HD/PDEase_dom"/>
</dbReference>
<evidence type="ECO:0000313" key="3">
    <source>
        <dbReference type="Proteomes" id="UP000030445"/>
    </source>
</evidence>
<dbReference type="PANTHER" id="PTHR40202:SF1">
    <property type="entry name" value="HD DOMAIN-CONTAINING PROTEIN"/>
    <property type="match status" value="1"/>
</dbReference>
<dbReference type="eggNOG" id="COG4341">
    <property type="taxonomic scope" value="Bacteria"/>
</dbReference>
<reference evidence="3" key="1">
    <citation type="journal article" date="2014" name="Sci. Data">
        <title>Genomes of diverse isolates of the marine cyanobacterium Prochlorococcus.</title>
        <authorList>
            <person name="Biller S."/>
            <person name="Berube P."/>
            <person name="Thompson J."/>
            <person name="Kelly L."/>
            <person name="Roggensack S."/>
            <person name="Awad L."/>
            <person name="Roache-Johnson K."/>
            <person name="Ding H."/>
            <person name="Giovannoni S.J."/>
            <person name="Moore L.R."/>
            <person name="Chisholm S.W."/>
        </authorList>
    </citation>
    <scope>NUCLEOTIDE SEQUENCE [LARGE SCALE GENOMIC DNA]</scope>
    <source>
        <strain evidence="3">MIT 9302</strain>
    </source>
</reference>